<evidence type="ECO:0000256" key="4">
    <source>
        <dbReference type="ARBA" id="ARBA00010473"/>
    </source>
</evidence>
<sequence length="575" mass="63457">MLSLKLLPILAFAFLLSLNRPAQAVNSDVHKDLDSTANSLECSSQAKSIKCFETLPTCQEMATSALTDSCAGIDGNSQSGPNDLENQKTLYAARLAVCELYESQVPIPTGCEHFVPSKENSDKQGHMTTSGGEQTSKMKVGYPIYEDYTERDLGACLVGLQTDGRSWTSYSNARQNAVTLCQAARVGVEKSEILNIYRIMTDSTLDNLELSQKLNDALREALKNHHDERENVVQFWHDLHESGTAELARVREAWNAIMEDMQKIAANHANSLIKKAERAGARIDNLKDQVEGANTALDQMTDHQKALVASASAQLEILQQQTAYSVEVVAQHAIQLAYNLTGNLEQSAKMGSILSNGMQELGMVNIALNQQAVGILSVLNLSQSTVEEIHEKYLHLNSSIDESLKSMSHLKKLIDGVSKSVAAITGLFSTVGYIPWLAMILVVLLRILALPNGLPLLHAFAGLVRYVVAHMGCYILMLLAILMIAYHLIFVESLRDLTQRWMEGGVSRIEAAGLVSGAMVLVFLLSSLAIRCFRGGNVDEVEDEKEDVDEKPTNPKRAHFWFNDPKKYEHKKWLV</sequence>
<comment type="similarity">
    <text evidence="4">Belongs to the KAR5 family.</text>
</comment>
<dbReference type="GO" id="GO:0048288">
    <property type="term" value="P:nuclear membrane fusion involved in karyogamy"/>
    <property type="evidence" value="ECO:0007669"/>
    <property type="project" value="InterPro"/>
</dbReference>
<evidence type="ECO:0000256" key="8">
    <source>
        <dbReference type="ARBA" id="ARBA00022824"/>
    </source>
</evidence>
<evidence type="ECO:0000256" key="10">
    <source>
        <dbReference type="ARBA" id="ARBA00023136"/>
    </source>
</evidence>
<feature type="transmembrane region" description="Helical" evidence="14">
    <location>
        <begin position="466"/>
        <end position="489"/>
    </location>
</feature>
<evidence type="ECO:0000256" key="14">
    <source>
        <dbReference type="SAM" id="Phobius"/>
    </source>
</evidence>
<protein>
    <submittedName>
        <fullName evidence="16">Uncharacterized protein</fullName>
    </submittedName>
</protein>
<keyword evidence="6 14" id="KW-0812">Transmembrane</keyword>
<keyword evidence="10 14" id="KW-0472">Membrane</keyword>
<dbReference type="GO" id="GO:0005789">
    <property type="term" value="C:endoplasmic reticulum membrane"/>
    <property type="evidence" value="ECO:0007669"/>
    <property type="project" value="UniProtKB-SubCell"/>
</dbReference>
<dbReference type="Proteomes" id="UP000803884">
    <property type="component" value="Unassembled WGS sequence"/>
</dbReference>
<feature type="coiled-coil region" evidence="13">
    <location>
        <begin position="269"/>
        <end position="303"/>
    </location>
</feature>
<proteinExistence type="inferred from homology"/>
<keyword evidence="17" id="KW-1185">Reference proteome</keyword>
<evidence type="ECO:0000256" key="9">
    <source>
        <dbReference type="ARBA" id="ARBA00022989"/>
    </source>
</evidence>
<evidence type="ECO:0000256" key="7">
    <source>
        <dbReference type="ARBA" id="ARBA00022729"/>
    </source>
</evidence>
<evidence type="ECO:0000256" key="12">
    <source>
        <dbReference type="ARBA" id="ARBA00023242"/>
    </source>
</evidence>
<reference evidence="16 17" key="1">
    <citation type="journal article" date="2020" name="Microbiol. Resour. Announc.">
        <title>Draft Genome Sequence of a Cladosporium Species Isolated from the Mesophotic Ascidian Didemnum maculosum.</title>
        <authorList>
            <person name="Gioti A."/>
            <person name="Siaperas R."/>
            <person name="Nikolaivits E."/>
            <person name="Le Goff G."/>
            <person name="Ouazzani J."/>
            <person name="Kotoulas G."/>
            <person name="Topakas E."/>
        </authorList>
    </citation>
    <scope>NUCLEOTIDE SEQUENCE [LARGE SCALE GENOMIC DNA]</scope>
    <source>
        <strain evidence="16 17">TM138-S3</strain>
    </source>
</reference>
<keyword evidence="9 14" id="KW-1133">Transmembrane helix</keyword>
<dbReference type="GeneID" id="96006667"/>
<keyword evidence="8" id="KW-0256">Endoplasmic reticulum</keyword>
<feature type="signal peptide" evidence="15">
    <location>
        <begin position="1"/>
        <end position="24"/>
    </location>
</feature>
<evidence type="ECO:0000313" key="16">
    <source>
        <dbReference type="EMBL" id="KAL1586556.1"/>
    </source>
</evidence>
<keyword evidence="7 15" id="KW-0732">Signal</keyword>
<keyword evidence="12" id="KW-0539">Nucleus</keyword>
<evidence type="ECO:0000256" key="11">
    <source>
        <dbReference type="ARBA" id="ARBA00023180"/>
    </source>
</evidence>
<dbReference type="InterPro" id="IPR007292">
    <property type="entry name" value="Nuclear_fusion_Kar5"/>
</dbReference>
<evidence type="ECO:0000256" key="13">
    <source>
        <dbReference type="SAM" id="Coils"/>
    </source>
</evidence>
<comment type="caution">
    <text evidence="16">The sequence shown here is derived from an EMBL/GenBank/DDBJ whole genome shotgun (WGS) entry which is preliminary data.</text>
</comment>
<comment type="subcellular location">
    <subcellularLocation>
        <location evidence="3">Endoplasmic reticulum membrane</location>
    </subcellularLocation>
    <subcellularLocation>
        <location evidence="2">Nucleus membrane</location>
    </subcellularLocation>
</comment>
<dbReference type="GO" id="GO:0000742">
    <property type="term" value="P:karyogamy involved in conjugation with cellular fusion"/>
    <property type="evidence" value="ECO:0007669"/>
    <property type="project" value="InterPro"/>
</dbReference>
<comment type="function">
    <text evidence="1">Required for nuclear membrane fusion during karyogamy.</text>
</comment>
<feature type="chain" id="PRO_5044261107" evidence="15">
    <location>
        <begin position="25"/>
        <end position="575"/>
    </location>
</feature>
<gene>
    <name evidence="16" type="ORF">WHR41_05224</name>
</gene>
<evidence type="ECO:0000256" key="1">
    <source>
        <dbReference type="ARBA" id="ARBA00003389"/>
    </source>
</evidence>
<evidence type="ECO:0000313" key="17">
    <source>
        <dbReference type="Proteomes" id="UP000803884"/>
    </source>
</evidence>
<evidence type="ECO:0000256" key="2">
    <source>
        <dbReference type="ARBA" id="ARBA00004126"/>
    </source>
</evidence>
<evidence type="ECO:0000256" key="3">
    <source>
        <dbReference type="ARBA" id="ARBA00004586"/>
    </source>
</evidence>
<dbReference type="AlphaFoldDB" id="A0AB34KS26"/>
<feature type="transmembrane region" description="Helical" evidence="14">
    <location>
        <begin position="509"/>
        <end position="530"/>
    </location>
</feature>
<dbReference type="GO" id="GO:0031965">
    <property type="term" value="C:nuclear membrane"/>
    <property type="evidence" value="ECO:0007669"/>
    <property type="project" value="UniProtKB-SubCell"/>
</dbReference>
<evidence type="ECO:0000256" key="15">
    <source>
        <dbReference type="SAM" id="SignalP"/>
    </source>
</evidence>
<dbReference type="EMBL" id="JAAQHG020000014">
    <property type="protein sequence ID" value="KAL1586556.1"/>
    <property type="molecule type" value="Genomic_DNA"/>
</dbReference>
<organism evidence="16 17">
    <name type="scientific">Cladosporium halotolerans</name>
    <dbReference type="NCBI Taxonomy" id="1052096"/>
    <lineage>
        <taxon>Eukaryota</taxon>
        <taxon>Fungi</taxon>
        <taxon>Dikarya</taxon>
        <taxon>Ascomycota</taxon>
        <taxon>Pezizomycotina</taxon>
        <taxon>Dothideomycetes</taxon>
        <taxon>Dothideomycetidae</taxon>
        <taxon>Cladosporiales</taxon>
        <taxon>Cladosporiaceae</taxon>
        <taxon>Cladosporium</taxon>
    </lineage>
</organism>
<keyword evidence="5" id="KW-0415">Karyogamy</keyword>
<dbReference type="PANTHER" id="PTHR28012">
    <property type="entry name" value="NUCLEAR FUSION PROTEIN KAR5"/>
    <property type="match status" value="1"/>
</dbReference>
<keyword evidence="13" id="KW-0175">Coiled coil</keyword>
<keyword evidence="11" id="KW-0325">Glycoprotein</keyword>
<feature type="transmembrane region" description="Helical" evidence="14">
    <location>
        <begin position="433"/>
        <end position="454"/>
    </location>
</feature>
<name>A0AB34KS26_9PEZI</name>
<evidence type="ECO:0000256" key="6">
    <source>
        <dbReference type="ARBA" id="ARBA00022692"/>
    </source>
</evidence>
<dbReference type="PANTHER" id="PTHR28012:SF1">
    <property type="entry name" value="NUCLEAR FUSION PROTEIN KAR5"/>
    <property type="match status" value="1"/>
</dbReference>
<evidence type="ECO:0000256" key="5">
    <source>
        <dbReference type="ARBA" id="ARBA00022459"/>
    </source>
</evidence>
<accession>A0AB34KS26</accession>
<dbReference type="RefSeq" id="XP_069229661.1">
    <property type="nucleotide sequence ID" value="XM_069373829.1"/>
</dbReference>